<reference evidence="2" key="1">
    <citation type="journal article" date="2020" name="mSystems">
        <title>Genome- and Community-Level Interaction Insights into Carbon Utilization and Element Cycling Functions of Hydrothermarchaeota in Hydrothermal Sediment.</title>
        <authorList>
            <person name="Zhou Z."/>
            <person name="Liu Y."/>
            <person name="Xu W."/>
            <person name="Pan J."/>
            <person name="Luo Z.H."/>
            <person name="Li M."/>
        </authorList>
    </citation>
    <scope>NUCLEOTIDE SEQUENCE [LARGE SCALE GENOMIC DNA]</scope>
    <source>
        <strain evidence="2">SpSt-855</strain>
    </source>
</reference>
<protein>
    <recommendedName>
        <fullName evidence="1">WIBG Mago-binding domain-containing protein</fullName>
    </recommendedName>
</protein>
<organism evidence="2">
    <name type="scientific">Acidobacterium capsulatum</name>
    <dbReference type="NCBI Taxonomy" id="33075"/>
    <lineage>
        <taxon>Bacteria</taxon>
        <taxon>Pseudomonadati</taxon>
        <taxon>Acidobacteriota</taxon>
        <taxon>Terriglobia</taxon>
        <taxon>Terriglobales</taxon>
        <taxon>Acidobacteriaceae</taxon>
        <taxon>Acidobacterium</taxon>
    </lineage>
</organism>
<name>A0A7V5CU77_9BACT</name>
<dbReference type="EMBL" id="DTKL01000073">
    <property type="protein sequence ID" value="HGY95342.1"/>
    <property type="molecule type" value="Genomic_DNA"/>
</dbReference>
<gene>
    <name evidence="2" type="ORF">ENW50_11770</name>
</gene>
<evidence type="ECO:0000313" key="2">
    <source>
        <dbReference type="EMBL" id="HGY95342.1"/>
    </source>
</evidence>
<sequence>MKPSHHGIALLIASVGAAFSRNRRGRLGPTFPRALGIPLFPACEQQHRRADGSLRKDFRIREILHRVNEIERNTGEEPAHIWIYKLLQPHRQPQGSGQSKPEGVYQLQVYTLSTST</sequence>
<dbReference type="Pfam" id="PF09282">
    <property type="entry name" value="Mago-bind"/>
    <property type="match status" value="1"/>
</dbReference>
<dbReference type="InterPro" id="IPR015362">
    <property type="entry name" value="WIBG_mago-bd"/>
</dbReference>
<evidence type="ECO:0000259" key="1">
    <source>
        <dbReference type="Pfam" id="PF09282"/>
    </source>
</evidence>
<feature type="domain" description="WIBG Mago-binding" evidence="1">
    <location>
        <begin position="48"/>
        <end position="62"/>
    </location>
</feature>
<comment type="caution">
    <text evidence="2">The sequence shown here is derived from an EMBL/GenBank/DDBJ whole genome shotgun (WGS) entry which is preliminary data.</text>
</comment>
<accession>A0A7V5CU77</accession>
<proteinExistence type="predicted"/>
<dbReference type="AlphaFoldDB" id="A0A7V5CU77"/>